<dbReference type="OrthoDB" id="550424at2759"/>
<dbReference type="Gene3D" id="2.10.230.10">
    <property type="entry name" value="Heat shock protein DnaJ, cysteine-rich domain"/>
    <property type="match status" value="1"/>
</dbReference>
<dbReference type="FunFam" id="1.10.287.110:FF:000016">
    <property type="entry name" value="DnaJ (Hsp40) homolog, subfamily A, member 2"/>
    <property type="match status" value="1"/>
</dbReference>
<gene>
    <name evidence="1" type="ORF">PLXY2_LOCUS2270</name>
</gene>
<dbReference type="InterPro" id="IPR008971">
    <property type="entry name" value="HSP40/DnaJ_pept-bd"/>
</dbReference>
<dbReference type="InterPro" id="IPR036410">
    <property type="entry name" value="HSP_DnaJ_Cys-rich_dom_sf"/>
</dbReference>
<dbReference type="FunFam" id="2.60.260.20:FF:000003">
    <property type="entry name" value="DnaJ subfamily A member 2"/>
    <property type="match status" value="1"/>
</dbReference>
<dbReference type="Proteomes" id="UP000653454">
    <property type="component" value="Unassembled WGS sequence"/>
</dbReference>
<dbReference type="GO" id="GO:0008270">
    <property type="term" value="F:zinc ion binding"/>
    <property type="evidence" value="ECO:0007669"/>
    <property type="project" value="UniProtKB-KW"/>
</dbReference>
<evidence type="ECO:0000313" key="2">
    <source>
        <dbReference type="Proteomes" id="UP000653454"/>
    </source>
</evidence>
<comment type="caution">
    <text evidence="1">The sequence shown here is derived from an EMBL/GenBank/DDBJ whole genome shotgun (WGS) entry which is preliminary data.</text>
</comment>
<proteinExistence type="inferred from homology"/>
<dbReference type="CDD" id="cd06257">
    <property type="entry name" value="DnaJ"/>
    <property type="match status" value="1"/>
</dbReference>
<dbReference type="KEGG" id="pxy:105398498"/>
<dbReference type="PANTHER" id="PTHR43888">
    <property type="entry name" value="DNAJ-LIKE-2, ISOFORM A-RELATED"/>
    <property type="match status" value="1"/>
</dbReference>
<dbReference type="Pfam" id="PF00684">
    <property type="entry name" value="DnaJ_CXXCXGXG"/>
    <property type="match status" value="1"/>
</dbReference>
<dbReference type="PROSITE" id="PS51188">
    <property type="entry name" value="ZF_CR"/>
    <property type="match status" value="1"/>
</dbReference>
<dbReference type="InterPro" id="IPR036869">
    <property type="entry name" value="J_dom_sf"/>
</dbReference>
<dbReference type="InterPro" id="IPR001305">
    <property type="entry name" value="HSP_DnaJ_Cys-rich_dom"/>
</dbReference>
<dbReference type="GO" id="GO:0051082">
    <property type="term" value="F:unfolded protein binding"/>
    <property type="evidence" value="ECO:0007669"/>
    <property type="project" value="InterPro"/>
</dbReference>
<dbReference type="InterPro" id="IPR001623">
    <property type="entry name" value="DnaJ_domain"/>
</dbReference>
<dbReference type="GO" id="GO:0030544">
    <property type="term" value="F:Hsp70 protein binding"/>
    <property type="evidence" value="ECO:0007669"/>
    <property type="project" value="InterPro"/>
</dbReference>
<dbReference type="PROSITE" id="PS50076">
    <property type="entry name" value="DNAJ_2"/>
    <property type="match status" value="1"/>
</dbReference>
<dbReference type="Pfam" id="PF00226">
    <property type="entry name" value="DnaJ"/>
    <property type="match status" value="1"/>
</dbReference>
<dbReference type="InterPro" id="IPR018253">
    <property type="entry name" value="DnaJ_domain_CS"/>
</dbReference>
<dbReference type="PROSITE" id="PS00636">
    <property type="entry name" value="DNAJ_1"/>
    <property type="match status" value="1"/>
</dbReference>
<sequence>MADNKLYEILGVTRSSSDSEIKRSYHKLAKEFHPDKNPEAGDRFKEISYAYEVLSDPKKRQTYDKYGLKGLQEGGQGGGFPPDDLFGGFFGDIFGMGGGSRGGRGRGRGPVRGEDTIHPLKVSLETMYNGKTSKLQLSKNVICGPCKGVGGKPGAVVPCKDCHGQGIKVSYQQIGPNMTRQFQSRCPTCQGQGETINDKDKCPKCKGKKVLNETKILEVHVEKGMRDHQKIFFRGEGDQQPDTEPGDVVIVLQQKPHDVFQRTNDDLVMKHEITLTEALCGFEFVVKHLDGRDLLVKHLPGEVIKPGDLKGIQGEGMPLYKNPFEKGNLYIKFDVIFPENNFASEEQMKLIEGILPPRPAFVMPTGEDVEEVNLMEYTASDRNRGREEAYASDDEEQMHAGPGVQCAHQ</sequence>
<dbReference type="InterPro" id="IPR044713">
    <property type="entry name" value="DNJA1/2-like"/>
</dbReference>
<dbReference type="FunFam" id="2.10.230.10:FF:000001">
    <property type="entry name" value="DnaJ subfamily A member 2"/>
    <property type="match status" value="1"/>
</dbReference>
<reference evidence="1" key="1">
    <citation type="submission" date="2020-11" db="EMBL/GenBank/DDBJ databases">
        <authorList>
            <person name="Whiteford S."/>
        </authorList>
    </citation>
    <scope>NUCLEOTIDE SEQUENCE</scope>
</reference>
<dbReference type="EMBL" id="CAJHNJ030000005">
    <property type="protein sequence ID" value="CAG9099699.1"/>
    <property type="molecule type" value="Genomic_DNA"/>
</dbReference>
<dbReference type="CDD" id="cd10719">
    <property type="entry name" value="DnaJ_zf"/>
    <property type="match status" value="1"/>
</dbReference>
<dbReference type="GO" id="GO:0006457">
    <property type="term" value="P:protein folding"/>
    <property type="evidence" value="ECO:0007669"/>
    <property type="project" value="InterPro"/>
</dbReference>
<dbReference type="SUPFAM" id="SSF57938">
    <property type="entry name" value="DnaJ/Hsp40 cysteine-rich domain"/>
    <property type="match status" value="1"/>
</dbReference>
<dbReference type="CDD" id="cd10747">
    <property type="entry name" value="DnaJ_C"/>
    <property type="match status" value="1"/>
</dbReference>
<dbReference type="Gene3D" id="2.60.260.20">
    <property type="entry name" value="Urease metallochaperone UreE, N-terminal domain"/>
    <property type="match status" value="2"/>
</dbReference>
<dbReference type="Gene3D" id="1.10.287.110">
    <property type="entry name" value="DnaJ domain"/>
    <property type="match status" value="1"/>
</dbReference>
<dbReference type="InterPro" id="IPR012724">
    <property type="entry name" value="DnaJ"/>
</dbReference>
<dbReference type="AlphaFoldDB" id="A0A8S4DMJ6"/>
<dbReference type="SMART" id="SM00271">
    <property type="entry name" value="DnaJ"/>
    <property type="match status" value="1"/>
</dbReference>
<protein>
    <submittedName>
        <fullName evidence="1">(diamondback moth) hypothetical protein</fullName>
    </submittedName>
</protein>
<dbReference type="SUPFAM" id="SSF49493">
    <property type="entry name" value="HSP40/DnaJ peptide-binding domain"/>
    <property type="match status" value="2"/>
</dbReference>
<dbReference type="GO" id="GO:0009408">
    <property type="term" value="P:response to heat"/>
    <property type="evidence" value="ECO:0007669"/>
    <property type="project" value="InterPro"/>
</dbReference>
<dbReference type="HAMAP" id="MF_01152">
    <property type="entry name" value="DnaJ"/>
    <property type="match status" value="1"/>
</dbReference>
<evidence type="ECO:0000313" key="1">
    <source>
        <dbReference type="EMBL" id="CAG9099699.1"/>
    </source>
</evidence>
<dbReference type="Pfam" id="PF01556">
    <property type="entry name" value="DnaJ_C"/>
    <property type="match status" value="1"/>
</dbReference>
<accession>A0A8S4DMJ6</accession>
<dbReference type="SUPFAM" id="SSF46565">
    <property type="entry name" value="Chaperone J-domain"/>
    <property type="match status" value="1"/>
</dbReference>
<dbReference type="GO" id="GO:0005524">
    <property type="term" value="F:ATP binding"/>
    <property type="evidence" value="ECO:0007669"/>
    <property type="project" value="InterPro"/>
</dbReference>
<keyword evidence="2" id="KW-1185">Reference proteome</keyword>
<name>A0A8S4DMJ6_PLUXY</name>
<dbReference type="PRINTS" id="PR00625">
    <property type="entry name" value="JDOMAIN"/>
</dbReference>
<dbReference type="InterPro" id="IPR002939">
    <property type="entry name" value="DnaJ_C"/>
</dbReference>
<organism evidence="1 2">
    <name type="scientific">Plutella xylostella</name>
    <name type="common">Diamondback moth</name>
    <name type="synonym">Plutella maculipennis</name>
    <dbReference type="NCBI Taxonomy" id="51655"/>
    <lineage>
        <taxon>Eukaryota</taxon>
        <taxon>Metazoa</taxon>
        <taxon>Ecdysozoa</taxon>
        <taxon>Arthropoda</taxon>
        <taxon>Hexapoda</taxon>
        <taxon>Insecta</taxon>
        <taxon>Pterygota</taxon>
        <taxon>Neoptera</taxon>
        <taxon>Endopterygota</taxon>
        <taxon>Lepidoptera</taxon>
        <taxon>Glossata</taxon>
        <taxon>Ditrysia</taxon>
        <taxon>Yponomeutoidea</taxon>
        <taxon>Plutellidae</taxon>
        <taxon>Plutella</taxon>
    </lineage>
</organism>